<dbReference type="RefSeq" id="XP_052119970.1">
    <property type="nucleotide sequence ID" value="XM_052264010.1"/>
</dbReference>
<evidence type="ECO:0000259" key="14">
    <source>
        <dbReference type="PROSITE" id="PS50125"/>
    </source>
</evidence>
<evidence type="ECO:0000256" key="8">
    <source>
        <dbReference type="ARBA" id="ARBA00022842"/>
    </source>
</evidence>
<keyword evidence="4 13" id="KW-0812">Transmembrane</keyword>
<dbReference type="OrthoDB" id="6147412at2759"/>
<dbReference type="KEGG" id="foc:113217036"/>
<feature type="transmembrane region" description="Helical" evidence="13">
    <location>
        <begin position="217"/>
        <end position="234"/>
    </location>
</feature>
<dbReference type="SUPFAM" id="SSF55073">
    <property type="entry name" value="Nucleotide cyclase"/>
    <property type="match status" value="1"/>
</dbReference>
<evidence type="ECO:0000256" key="12">
    <source>
        <dbReference type="SAM" id="MobiDB-lite"/>
    </source>
</evidence>
<evidence type="ECO:0000256" key="5">
    <source>
        <dbReference type="ARBA" id="ARBA00022723"/>
    </source>
</evidence>
<dbReference type="InterPro" id="IPR029787">
    <property type="entry name" value="Nucleotide_cyclase"/>
</dbReference>
<feature type="domain" description="Guanylate cyclase" evidence="14">
    <location>
        <begin position="363"/>
        <end position="464"/>
    </location>
</feature>
<feature type="transmembrane region" description="Helical" evidence="13">
    <location>
        <begin position="187"/>
        <end position="205"/>
    </location>
</feature>
<dbReference type="InterPro" id="IPR032628">
    <property type="entry name" value="AC_N"/>
</dbReference>
<evidence type="ECO:0000313" key="15">
    <source>
        <dbReference type="Proteomes" id="UP000504606"/>
    </source>
</evidence>
<gene>
    <name evidence="16" type="primary">LOC113217036</name>
</gene>
<keyword evidence="9 13" id="KW-1133">Transmembrane helix</keyword>
<dbReference type="AlphaFoldDB" id="A0A9C6TPB5"/>
<keyword evidence="11" id="KW-0456">Lyase</keyword>
<evidence type="ECO:0000256" key="1">
    <source>
        <dbReference type="ARBA" id="ARBA00001593"/>
    </source>
</evidence>
<evidence type="ECO:0000256" key="4">
    <source>
        <dbReference type="ARBA" id="ARBA00022692"/>
    </source>
</evidence>
<dbReference type="GO" id="GO:0035556">
    <property type="term" value="P:intracellular signal transduction"/>
    <property type="evidence" value="ECO:0007669"/>
    <property type="project" value="InterPro"/>
</dbReference>
<dbReference type="InterPro" id="IPR001054">
    <property type="entry name" value="A/G_cyclase"/>
</dbReference>
<dbReference type="PROSITE" id="PS50125">
    <property type="entry name" value="GUANYLATE_CYCLASE_2"/>
    <property type="match status" value="1"/>
</dbReference>
<evidence type="ECO:0000256" key="9">
    <source>
        <dbReference type="ARBA" id="ARBA00022989"/>
    </source>
</evidence>
<dbReference type="EC" id="4.6.1.1" evidence="3"/>
<dbReference type="CDD" id="cd07302">
    <property type="entry name" value="CHD"/>
    <property type="match status" value="1"/>
</dbReference>
<keyword evidence="7" id="KW-0067">ATP-binding</keyword>
<dbReference type="GeneID" id="113217036"/>
<keyword evidence="15" id="KW-1185">Reference proteome</keyword>
<feature type="transmembrane region" description="Helical" evidence="13">
    <location>
        <begin position="125"/>
        <end position="149"/>
    </location>
</feature>
<evidence type="ECO:0000313" key="16">
    <source>
        <dbReference type="RefSeq" id="XP_052119970.1"/>
    </source>
</evidence>
<comment type="subcellular location">
    <subcellularLocation>
        <location evidence="2">Membrane</location>
        <topology evidence="2">Multi-pass membrane protein</topology>
    </subcellularLocation>
</comment>
<dbReference type="GO" id="GO:0007189">
    <property type="term" value="P:adenylate cyclase-activating G protein-coupled receptor signaling pathway"/>
    <property type="evidence" value="ECO:0007669"/>
    <property type="project" value="TreeGrafter"/>
</dbReference>
<keyword evidence="6" id="KW-0547">Nucleotide-binding</keyword>
<reference evidence="16" key="1">
    <citation type="submission" date="2025-08" db="UniProtKB">
        <authorList>
            <consortium name="RefSeq"/>
        </authorList>
    </citation>
    <scope>IDENTIFICATION</scope>
    <source>
        <tissue evidence="16">Whole organism</tissue>
    </source>
</reference>
<feature type="transmembrane region" description="Helical" evidence="13">
    <location>
        <begin position="161"/>
        <end position="180"/>
    </location>
</feature>
<keyword evidence="10 13" id="KW-0472">Membrane</keyword>
<dbReference type="Pfam" id="PF00211">
    <property type="entry name" value="Guanylate_cyc"/>
    <property type="match status" value="1"/>
</dbReference>
<dbReference type="PANTHER" id="PTHR45627">
    <property type="entry name" value="ADENYLATE CYCLASE TYPE 1"/>
    <property type="match status" value="1"/>
</dbReference>
<feature type="transmembrane region" description="Helical" evidence="13">
    <location>
        <begin position="272"/>
        <end position="289"/>
    </location>
</feature>
<dbReference type="SMART" id="SM00044">
    <property type="entry name" value="CYCc"/>
    <property type="match status" value="1"/>
</dbReference>
<protein>
    <recommendedName>
        <fullName evidence="3">adenylate cyclase</fullName>
        <ecNumber evidence="3">4.6.1.1</ecNumber>
    </recommendedName>
</protein>
<dbReference type="GO" id="GO:0004016">
    <property type="term" value="F:adenylate cyclase activity"/>
    <property type="evidence" value="ECO:0007669"/>
    <property type="project" value="UniProtKB-EC"/>
</dbReference>
<evidence type="ECO:0000256" key="11">
    <source>
        <dbReference type="ARBA" id="ARBA00023239"/>
    </source>
</evidence>
<organism evidence="15 16">
    <name type="scientific">Frankliniella occidentalis</name>
    <name type="common">Western flower thrips</name>
    <name type="synonym">Euthrips occidentalis</name>
    <dbReference type="NCBI Taxonomy" id="133901"/>
    <lineage>
        <taxon>Eukaryota</taxon>
        <taxon>Metazoa</taxon>
        <taxon>Ecdysozoa</taxon>
        <taxon>Arthropoda</taxon>
        <taxon>Hexapoda</taxon>
        <taxon>Insecta</taxon>
        <taxon>Pterygota</taxon>
        <taxon>Neoptera</taxon>
        <taxon>Paraneoptera</taxon>
        <taxon>Thysanoptera</taxon>
        <taxon>Terebrantia</taxon>
        <taxon>Thripoidea</taxon>
        <taxon>Thripidae</taxon>
        <taxon>Frankliniella</taxon>
    </lineage>
</organism>
<evidence type="ECO:0000256" key="6">
    <source>
        <dbReference type="ARBA" id="ARBA00022741"/>
    </source>
</evidence>
<dbReference type="Pfam" id="PF16214">
    <property type="entry name" value="AC_N"/>
    <property type="match status" value="1"/>
</dbReference>
<keyword evidence="8" id="KW-0460">Magnesium</keyword>
<name>A0A9C6TPB5_FRAOC</name>
<evidence type="ECO:0000256" key="10">
    <source>
        <dbReference type="ARBA" id="ARBA00023136"/>
    </source>
</evidence>
<evidence type="ECO:0000256" key="3">
    <source>
        <dbReference type="ARBA" id="ARBA00012201"/>
    </source>
</evidence>
<accession>A0A9C6TPB5</accession>
<dbReference type="GO" id="GO:0005524">
    <property type="term" value="F:ATP binding"/>
    <property type="evidence" value="ECO:0007669"/>
    <property type="project" value="UniProtKB-KW"/>
</dbReference>
<dbReference type="GO" id="GO:0006171">
    <property type="term" value="P:cAMP biosynthetic process"/>
    <property type="evidence" value="ECO:0007669"/>
    <property type="project" value="TreeGrafter"/>
</dbReference>
<proteinExistence type="predicted"/>
<keyword evidence="5" id="KW-0479">Metal-binding</keyword>
<dbReference type="Proteomes" id="UP000504606">
    <property type="component" value="Unplaced"/>
</dbReference>
<dbReference type="PANTHER" id="PTHR45627:SF1">
    <property type="entry name" value="ADENYLATE CYCLASE TYPE 8"/>
    <property type="match status" value="1"/>
</dbReference>
<dbReference type="GO" id="GO:0046872">
    <property type="term" value="F:metal ion binding"/>
    <property type="evidence" value="ECO:0007669"/>
    <property type="project" value="UniProtKB-KW"/>
</dbReference>
<comment type="catalytic activity">
    <reaction evidence="1">
        <text>ATP = 3',5'-cyclic AMP + diphosphate</text>
        <dbReference type="Rhea" id="RHEA:15389"/>
        <dbReference type="ChEBI" id="CHEBI:30616"/>
        <dbReference type="ChEBI" id="CHEBI:33019"/>
        <dbReference type="ChEBI" id="CHEBI:58165"/>
        <dbReference type="EC" id="4.6.1.1"/>
    </reaction>
</comment>
<feature type="region of interest" description="Disordered" evidence="12">
    <location>
        <begin position="1"/>
        <end position="46"/>
    </location>
</feature>
<dbReference type="Gene3D" id="3.30.70.1230">
    <property type="entry name" value="Nucleotide cyclase"/>
    <property type="match status" value="1"/>
</dbReference>
<dbReference type="GO" id="GO:0005886">
    <property type="term" value="C:plasma membrane"/>
    <property type="evidence" value="ECO:0007669"/>
    <property type="project" value="TreeGrafter"/>
</dbReference>
<evidence type="ECO:0000256" key="2">
    <source>
        <dbReference type="ARBA" id="ARBA00004141"/>
    </source>
</evidence>
<evidence type="ECO:0000256" key="7">
    <source>
        <dbReference type="ARBA" id="ARBA00022840"/>
    </source>
</evidence>
<sequence length="464" mass="51411">MPPYGASDPGPPASDYSQDAAFAEVGQAAQGPARPEANGNGGDAADARGAPLDAELAACLPGALGSGALGADTAATSANLAGTDALLRRGVVYRGVLCPSLSSSFLDSHLEISYQKYSYRQRQKALIAVNLVDLALKVVLAVLWSWGLYCNAMPTPRAQELLWSLTGGAFNVLASVLGWWRCFANNYLHWAAIGTWMLVNVQGFFGQGLGFYQKDDLVWYVLFIVFVTYAMLPLPLRWCVMAAVATAVFHLAQLSTYTFPRHIATKELISNGLLYVAVNFAGMYTRYLTDRGQRRAFLETHRSMETRFRTQKENDRQEKLLLSVLPDFVAKEMIQDIANEEEKGAFVPHQFHKIYIHCYEDVSILFADIKGFTALASQCSAQELVRVLNDLFARFDKLAAENHCLRIKLLGDCYYCVSGLPVARRDHAHCCVEMGLHMIRAIAATRNRTKWKYSNNTTNVNTYT</sequence>
<evidence type="ECO:0000256" key="13">
    <source>
        <dbReference type="SAM" id="Phobius"/>
    </source>
</evidence>